<dbReference type="Gene3D" id="3.30.70.870">
    <property type="entry name" value="Elongation Factor G (Translational Gtpase), domain 3"/>
    <property type="match status" value="1"/>
</dbReference>
<dbReference type="Pfam" id="PF00009">
    <property type="entry name" value="GTP_EFTU"/>
    <property type="match status" value="1"/>
</dbReference>
<evidence type="ECO:0000256" key="1">
    <source>
        <dbReference type="ARBA" id="ARBA00022741"/>
    </source>
</evidence>
<dbReference type="GO" id="GO:0032790">
    <property type="term" value="P:ribosome disassembly"/>
    <property type="evidence" value="ECO:0007669"/>
    <property type="project" value="TreeGrafter"/>
</dbReference>
<dbReference type="GO" id="GO:0005525">
    <property type="term" value="F:GTP binding"/>
    <property type="evidence" value="ECO:0007669"/>
    <property type="project" value="UniProtKB-KW"/>
</dbReference>
<evidence type="ECO:0000313" key="7">
    <source>
        <dbReference type="Proteomes" id="UP000616839"/>
    </source>
</evidence>
<dbReference type="FunFam" id="2.40.30.10:FF:000151">
    <property type="entry name" value="Translation elongation factor EF-G"/>
    <property type="match status" value="1"/>
</dbReference>
<dbReference type="Gene3D" id="2.40.30.10">
    <property type="entry name" value="Translation factors"/>
    <property type="match status" value="1"/>
</dbReference>
<dbReference type="SUPFAM" id="SSF54980">
    <property type="entry name" value="EF-G C-terminal domain-like"/>
    <property type="match status" value="2"/>
</dbReference>
<dbReference type="GO" id="GO:0003924">
    <property type="term" value="F:GTPase activity"/>
    <property type="evidence" value="ECO:0007669"/>
    <property type="project" value="InterPro"/>
</dbReference>
<gene>
    <name evidence="6" type="ORF">IE331_02235</name>
</gene>
<dbReference type="InterPro" id="IPR004161">
    <property type="entry name" value="EFTu-like_2"/>
</dbReference>
<dbReference type="SUPFAM" id="SSF54211">
    <property type="entry name" value="Ribosomal protein S5 domain 2-like"/>
    <property type="match status" value="1"/>
</dbReference>
<dbReference type="FunFam" id="3.30.70.240:FF:000001">
    <property type="entry name" value="Elongation factor G"/>
    <property type="match status" value="1"/>
</dbReference>
<dbReference type="NCBIfam" id="NF009377">
    <property type="entry name" value="PRK12740.1-1"/>
    <property type="match status" value="1"/>
</dbReference>
<dbReference type="CDD" id="cd03713">
    <property type="entry name" value="EFG_mtEFG_C"/>
    <property type="match status" value="1"/>
</dbReference>
<dbReference type="InterPro" id="IPR047872">
    <property type="entry name" value="EFG_IV"/>
</dbReference>
<dbReference type="InterPro" id="IPR009022">
    <property type="entry name" value="EFG_III"/>
</dbReference>
<dbReference type="SMART" id="SM00838">
    <property type="entry name" value="EFG_C"/>
    <property type="match status" value="1"/>
</dbReference>
<dbReference type="SUPFAM" id="SSF52540">
    <property type="entry name" value="P-loop containing nucleoside triphosphate hydrolases"/>
    <property type="match status" value="1"/>
</dbReference>
<dbReference type="CDD" id="cd16262">
    <property type="entry name" value="EFG_III"/>
    <property type="match status" value="1"/>
</dbReference>
<dbReference type="Pfam" id="PF03764">
    <property type="entry name" value="EFG_IV"/>
    <property type="match status" value="1"/>
</dbReference>
<evidence type="ECO:0000256" key="3">
    <source>
        <dbReference type="ARBA" id="ARBA00073322"/>
    </source>
</evidence>
<dbReference type="Gene3D" id="3.30.70.240">
    <property type="match status" value="1"/>
</dbReference>
<proteinExistence type="predicted"/>
<dbReference type="AlphaFoldDB" id="A0A927K3P7"/>
<organism evidence="6 7">
    <name type="scientific">Nocardioides donggukensis</name>
    <dbReference type="NCBI Taxonomy" id="2774019"/>
    <lineage>
        <taxon>Bacteria</taxon>
        <taxon>Bacillati</taxon>
        <taxon>Actinomycetota</taxon>
        <taxon>Actinomycetes</taxon>
        <taxon>Propionibacteriales</taxon>
        <taxon>Nocardioidaceae</taxon>
        <taxon>Nocardioides</taxon>
    </lineage>
</organism>
<dbReference type="SUPFAM" id="SSF50447">
    <property type="entry name" value="Translation proteins"/>
    <property type="match status" value="1"/>
</dbReference>
<evidence type="ECO:0000256" key="4">
    <source>
        <dbReference type="SAM" id="MobiDB-lite"/>
    </source>
</evidence>
<dbReference type="Pfam" id="PF00679">
    <property type="entry name" value="EFG_C"/>
    <property type="match status" value="1"/>
</dbReference>
<dbReference type="InterPro" id="IPR000640">
    <property type="entry name" value="EFG_V-like"/>
</dbReference>
<dbReference type="InterPro" id="IPR035649">
    <property type="entry name" value="EFG_V"/>
</dbReference>
<dbReference type="FunFam" id="3.30.230.10:FF:000003">
    <property type="entry name" value="Elongation factor G"/>
    <property type="match status" value="1"/>
</dbReference>
<dbReference type="InterPro" id="IPR000795">
    <property type="entry name" value="T_Tr_GTP-bd_dom"/>
</dbReference>
<dbReference type="InterPro" id="IPR027417">
    <property type="entry name" value="P-loop_NTPase"/>
</dbReference>
<evidence type="ECO:0000256" key="2">
    <source>
        <dbReference type="ARBA" id="ARBA00023134"/>
    </source>
</evidence>
<dbReference type="InterPro" id="IPR014721">
    <property type="entry name" value="Ribsml_uS5_D2-typ_fold_subgr"/>
</dbReference>
<dbReference type="CDD" id="cd01434">
    <property type="entry name" value="EFG_mtEFG1_IV"/>
    <property type="match status" value="1"/>
</dbReference>
<dbReference type="RefSeq" id="WP_192140061.1">
    <property type="nucleotide sequence ID" value="NZ_JACYXZ010000001.1"/>
</dbReference>
<dbReference type="PANTHER" id="PTHR43261:SF6">
    <property type="entry name" value="ELONGATION FACTOR G-LIKE PROTEIN"/>
    <property type="match status" value="1"/>
</dbReference>
<comment type="caution">
    <text evidence="6">The sequence shown here is derived from an EMBL/GenBank/DDBJ whole genome shotgun (WGS) entry which is preliminary data.</text>
</comment>
<keyword evidence="1" id="KW-0547">Nucleotide-binding</keyword>
<dbReference type="Gene3D" id="3.40.50.300">
    <property type="entry name" value="P-loop containing nucleotide triphosphate hydrolases"/>
    <property type="match status" value="1"/>
</dbReference>
<dbReference type="Gene3D" id="3.30.230.10">
    <property type="match status" value="1"/>
</dbReference>
<dbReference type="InterPro" id="IPR009000">
    <property type="entry name" value="Transl_B-barrel_sf"/>
</dbReference>
<protein>
    <recommendedName>
        <fullName evidence="3">Elongation factor G-like protein</fullName>
    </recommendedName>
</protein>
<keyword evidence="6" id="KW-0648">Protein biosynthesis</keyword>
<feature type="region of interest" description="Disordered" evidence="4">
    <location>
        <begin position="333"/>
        <end position="353"/>
    </location>
</feature>
<dbReference type="Pfam" id="PF03144">
    <property type="entry name" value="GTP_EFTU_D2"/>
    <property type="match status" value="1"/>
</dbReference>
<dbReference type="GO" id="GO:0003746">
    <property type="term" value="F:translation elongation factor activity"/>
    <property type="evidence" value="ECO:0007669"/>
    <property type="project" value="UniProtKB-KW"/>
</dbReference>
<dbReference type="InterPro" id="IPR041095">
    <property type="entry name" value="EFG_II"/>
</dbReference>
<dbReference type="SMART" id="SM00889">
    <property type="entry name" value="EFG_IV"/>
    <property type="match status" value="1"/>
</dbReference>
<dbReference type="NCBIfam" id="TIGR00231">
    <property type="entry name" value="small_GTP"/>
    <property type="match status" value="1"/>
</dbReference>
<dbReference type="PANTHER" id="PTHR43261">
    <property type="entry name" value="TRANSLATION ELONGATION FACTOR G-RELATED"/>
    <property type="match status" value="1"/>
</dbReference>
<sequence length="698" mass="74112">MSREVAGVDSQAGPPVAIRPEAIRNVLVVGAAGAGKTTLVERLLVEAGVLNRAGTTEDGTTVCDFDEIEHRQQRSVALALAPLVHDGVKVNLLDAPGYVDYLGEVRAGLRAADCALFVIAANEGVDEPTRALWRECADVAMPRVLVVTKLDHARADVDGVVAQAQGVFGDRVLPVHLHDDGRVVGLITDDHGHEAERAALIEGIIEESEDETLMERYLAGEPIDTDVLVRDLELAVARGSFHPVVPVDSTSGAGATELLDLMVSAFPSPLEHRLPTVYTPAGRPGPAIACDPAGPLVAEVVKTTTDPYVGRVSLVRVFSGTVRPDASVHVSGHRSAWAGTGTDPASSHPDHDEVERIGSLSVPLGKTQRTAPAVIAGDLCAIGRLRRAETSDTLASVDLPLVLEPWRMPEPQLPVAIRVTARSDEDKLGLGLQRLAAEDPTLRVEHSDETHQIVLWTMGEAHADVLLDRLATRYGVGVEEVELRVPLRETFVRPATGHGRHVKQSGGHGQYAVCSIEVEPLAQGAGFEFVDRVVGGAVPRQFIPSVEKGVRAQMAQGVESGHPMVDLRVTLTDGKAHSVDSSDMAFQTAGGLALRDAATRGGTCLLEPVDEVEVVVADALVGTVMGDLSARRGKVLGSEPAGEPGLVVVRAQVPQLELRRYSADLRSITHGSASFTRAFARYERVPDPVATTLEPAPD</sequence>
<evidence type="ECO:0000259" key="5">
    <source>
        <dbReference type="PROSITE" id="PS51722"/>
    </source>
</evidence>
<feature type="domain" description="Tr-type G" evidence="5">
    <location>
        <begin position="21"/>
        <end position="270"/>
    </location>
</feature>
<keyword evidence="6" id="KW-0251">Elongation factor</keyword>
<dbReference type="InterPro" id="IPR020568">
    <property type="entry name" value="Ribosomal_Su5_D2-typ_SF"/>
</dbReference>
<name>A0A927K3P7_9ACTN</name>
<evidence type="ECO:0000313" key="6">
    <source>
        <dbReference type="EMBL" id="MBD8868430.1"/>
    </source>
</evidence>
<dbReference type="InterPro" id="IPR005517">
    <property type="entry name" value="Transl_elong_EFG/EF2_IV"/>
</dbReference>
<keyword evidence="2" id="KW-0342">GTP-binding</keyword>
<dbReference type="EMBL" id="JACYXZ010000001">
    <property type="protein sequence ID" value="MBD8868430.1"/>
    <property type="molecule type" value="Genomic_DNA"/>
</dbReference>
<dbReference type="InterPro" id="IPR035647">
    <property type="entry name" value="EFG_III/V"/>
</dbReference>
<dbReference type="PROSITE" id="PS51722">
    <property type="entry name" value="G_TR_2"/>
    <property type="match status" value="1"/>
</dbReference>
<dbReference type="Pfam" id="PF14492">
    <property type="entry name" value="EFG_III"/>
    <property type="match status" value="1"/>
</dbReference>
<keyword evidence="7" id="KW-1185">Reference proteome</keyword>
<dbReference type="InterPro" id="IPR005225">
    <property type="entry name" value="Small_GTP-bd"/>
</dbReference>
<accession>A0A927K3P7</accession>
<dbReference type="Proteomes" id="UP000616839">
    <property type="component" value="Unassembled WGS sequence"/>
</dbReference>
<reference evidence="6" key="1">
    <citation type="submission" date="2020-09" db="EMBL/GenBank/DDBJ databases">
        <title>Nocardioides sp. strain MJB4 16S ribosomal RNA gene Genome sequencing and assembly.</title>
        <authorList>
            <person name="Kim I."/>
        </authorList>
    </citation>
    <scope>NUCLEOTIDE SEQUENCE</scope>
    <source>
        <strain evidence="6">MJB4</strain>
    </source>
</reference>